<organism evidence="1">
    <name type="scientific">Segatella bryantii</name>
    <name type="common">Prevotella bryantii</name>
    <dbReference type="NCBI Taxonomy" id="77095"/>
    <lineage>
        <taxon>Bacteria</taxon>
        <taxon>Pseudomonadati</taxon>
        <taxon>Bacteroidota</taxon>
        <taxon>Bacteroidia</taxon>
        <taxon>Bacteroidales</taxon>
        <taxon>Prevotellaceae</taxon>
        <taxon>Segatella</taxon>
    </lineage>
</organism>
<dbReference type="EMBL" id="EU330891">
    <property type="protein sequence ID" value="ABY53603.1"/>
    <property type="molecule type" value="Genomic_DNA"/>
</dbReference>
<dbReference type="SUPFAM" id="SSF52141">
    <property type="entry name" value="Uracil-DNA glycosylase-like"/>
    <property type="match status" value="1"/>
</dbReference>
<name>B0FJL1_SEGBR</name>
<dbReference type="Gene3D" id="3.40.470.10">
    <property type="entry name" value="Uracil-DNA glycosylase-like domain"/>
    <property type="match status" value="1"/>
</dbReference>
<protein>
    <submittedName>
        <fullName evidence="1">Putative uracil glycosylase</fullName>
    </submittedName>
</protein>
<proteinExistence type="predicted"/>
<dbReference type="AlphaFoldDB" id="B0FJL1"/>
<accession>B0FJL1</accession>
<dbReference type="CDD" id="cd10032">
    <property type="entry name" value="UDG-F6_HDG"/>
    <property type="match status" value="1"/>
</dbReference>
<dbReference type="InterPro" id="IPR036895">
    <property type="entry name" value="Uracil-DNA_glycosylase-like_sf"/>
</dbReference>
<reference evidence="1" key="1">
    <citation type="journal article" date="2008" name="Arch. Microbiol.">
        <title>Expression of nuclease gene nucA, a member of an operon putatively involved in uracil removal from DNA and its subsequent reuse in Prevotella bryantii.</title>
        <authorList>
            <person name="Accetto T."/>
            <person name="Avgustin G."/>
        </authorList>
    </citation>
    <scope>NUCLEOTIDE SEQUENCE</scope>
    <source>
        <strain evidence="1">TC1-1</strain>
    </source>
</reference>
<evidence type="ECO:0000313" key="1">
    <source>
        <dbReference type="EMBL" id="ABY53603.1"/>
    </source>
</evidence>
<sequence length="197" mass="23193">MSTEMPIETHPFEPWLPKNARLLMLGTFPPSPKRWCMDWYYPNFMNDMWRIFGICFFDDKQYFIVPGEKRFALEKIKTFLEEKRVAIFDTALRIRRTKGTASDKDLEIVEPADLDSMLRALPDCRGVLTAGQLATQIFTEHYGITAAKKMKMGSFVEFMFEGRSLRLYRMPSSSRAYPMATEKKAEYYQRMFDDLLK</sequence>